<evidence type="ECO:0000313" key="1">
    <source>
        <dbReference type="EMBL" id="MBA4495428.1"/>
    </source>
</evidence>
<dbReference type="AlphaFoldDB" id="A0A7W1WSU5"/>
<proteinExistence type="predicted"/>
<evidence type="ECO:0000313" key="2">
    <source>
        <dbReference type="Proteomes" id="UP000535491"/>
    </source>
</evidence>
<accession>A0A7W1WSU5</accession>
<name>A0A7W1WSU5_9BACL</name>
<organism evidence="1 2">
    <name type="scientific">Paenactinomyces guangxiensis</name>
    <dbReference type="NCBI Taxonomy" id="1490290"/>
    <lineage>
        <taxon>Bacteria</taxon>
        <taxon>Bacillati</taxon>
        <taxon>Bacillota</taxon>
        <taxon>Bacilli</taxon>
        <taxon>Bacillales</taxon>
        <taxon>Thermoactinomycetaceae</taxon>
        <taxon>Paenactinomyces</taxon>
    </lineage>
</organism>
<dbReference type="InterPro" id="IPR009776">
    <property type="entry name" value="Spore_0_M"/>
</dbReference>
<gene>
    <name evidence="1" type="ORF">H1191_14060</name>
</gene>
<protein>
    <submittedName>
        <fullName evidence="1">Sporulation protein</fullName>
    </submittedName>
</protein>
<comment type="caution">
    <text evidence="1">The sequence shown here is derived from an EMBL/GenBank/DDBJ whole genome shotgun (WGS) entry which is preliminary data.</text>
</comment>
<sequence length="252" mass="28684">MSVFEKALASLGIGSAKVDTRLEKATYRQGETIRGEVFIQGGQADQFIDEIYLFLVVQYHHEGTQDEYVVSEFRLTDAFDITPRETKVIPFQFQLPYDTPITTGGSPVYLKTGLDIKMAVDPADTDGIEVLPHPLVDTVLHTVEEIGFQLYGVEYEFGKFYSRHPFVQEYKFKPVGRFAEWIDELEVVFFPRANEVDGILSIDLKAVDLMSSMEEALELDERMVRFTVSSKEVEKGTGPLKAKLERIIKQHM</sequence>
<keyword evidence="2" id="KW-1185">Reference proteome</keyword>
<dbReference type="RefSeq" id="WP_181752863.1">
    <property type="nucleotide sequence ID" value="NZ_JACEIQ010000015.1"/>
</dbReference>
<dbReference type="EMBL" id="JACEIQ010000015">
    <property type="protein sequence ID" value="MBA4495428.1"/>
    <property type="molecule type" value="Genomic_DNA"/>
</dbReference>
<dbReference type="Proteomes" id="UP000535491">
    <property type="component" value="Unassembled WGS sequence"/>
</dbReference>
<dbReference type="SUPFAM" id="SSF81296">
    <property type="entry name" value="E set domains"/>
    <property type="match status" value="1"/>
</dbReference>
<dbReference type="PANTHER" id="PTHR40053:SF1">
    <property type="entry name" value="SPORULATION-CONTROL PROTEIN SPO0M"/>
    <property type="match status" value="1"/>
</dbReference>
<dbReference type="InterPro" id="IPR014756">
    <property type="entry name" value="Ig_E-set"/>
</dbReference>
<dbReference type="PANTHER" id="PTHR40053">
    <property type="entry name" value="SPORULATION-CONTROL PROTEIN SPO0M"/>
    <property type="match status" value="1"/>
</dbReference>
<reference evidence="1 2" key="1">
    <citation type="submission" date="2020-07" db="EMBL/GenBank/DDBJ databases">
        <authorList>
            <person name="Feng H."/>
        </authorList>
    </citation>
    <scope>NUCLEOTIDE SEQUENCE [LARGE SCALE GENOMIC DNA]</scope>
    <source>
        <strain evidence="2">s-10</strain>
    </source>
</reference>
<dbReference type="Pfam" id="PF07070">
    <property type="entry name" value="Spo0M"/>
    <property type="match status" value="1"/>
</dbReference>